<keyword evidence="2" id="KW-0812">Transmembrane</keyword>
<feature type="compositionally biased region" description="Basic and acidic residues" evidence="1">
    <location>
        <begin position="24"/>
        <end position="40"/>
    </location>
</feature>
<protein>
    <recommendedName>
        <fullName evidence="5">Transmembrane protein 79b</fullName>
    </recommendedName>
</protein>
<keyword evidence="4" id="KW-1185">Reference proteome</keyword>
<reference evidence="4" key="1">
    <citation type="journal article" date="2014" name="PLoS ONE">
        <title>The genome and linkage map of the northern pike (Esox lucius): conserved synteny revealed between the salmonid sister group and the Neoteleostei.</title>
        <authorList>
            <person name="Rondeau E.B."/>
            <person name="Minkley D.R."/>
            <person name="Leong J.S."/>
            <person name="Messmer A.M."/>
            <person name="Jantzen J.R."/>
            <person name="von Schalburg K.R."/>
            <person name="Lemon C."/>
            <person name="Bird N.H."/>
            <person name="Koop B.F."/>
        </authorList>
    </citation>
    <scope>NUCLEOTIDE SEQUENCE</scope>
</reference>
<keyword evidence="2" id="KW-1133">Transmembrane helix</keyword>
<proteinExistence type="predicted"/>
<dbReference type="STRING" id="8010.ENSELUP00000015374"/>
<accession>A0A3P8YFM5</accession>
<organism evidence="3 4">
    <name type="scientific">Esox lucius</name>
    <name type="common">Northern pike</name>
    <dbReference type="NCBI Taxonomy" id="8010"/>
    <lineage>
        <taxon>Eukaryota</taxon>
        <taxon>Metazoa</taxon>
        <taxon>Chordata</taxon>
        <taxon>Craniata</taxon>
        <taxon>Vertebrata</taxon>
        <taxon>Euteleostomi</taxon>
        <taxon>Actinopterygii</taxon>
        <taxon>Neopterygii</taxon>
        <taxon>Teleostei</taxon>
        <taxon>Protacanthopterygii</taxon>
        <taxon>Esociformes</taxon>
        <taxon>Esocidae</taxon>
        <taxon>Esox</taxon>
    </lineage>
</organism>
<reference evidence="3" key="3">
    <citation type="submission" date="2025-08" db="UniProtKB">
        <authorList>
            <consortium name="Ensembl"/>
        </authorList>
    </citation>
    <scope>IDENTIFICATION</scope>
</reference>
<evidence type="ECO:0008006" key="5">
    <source>
        <dbReference type="Google" id="ProtNLM"/>
    </source>
</evidence>
<reference evidence="3" key="2">
    <citation type="submission" date="2020-02" db="EMBL/GenBank/DDBJ databases">
        <title>Esox lucius (northern pike) genome, fEsoLuc1, primary haplotype.</title>
        <authorList>
            <person name="Myers G."/>
            <person name="Karagic N."/>
            <person name="Meyer A."/>
            <person name="Pippel M."/>
            <person name="Reichard M."/>
            <person name="Winkler S."/>
            <person name="Tracey A."/>
            <person name="Sims Y."/>
            <person name="Howe K."/>
            <person name="Rhie A."/>
            <person name="Formenti G."/>
            <person name="Durbin R."/>
            <person name="Fedrigo O."/>
            <person name="Jarvis E.D."/>
        </authorList>
    </citation>
    <scope>NUCLEOTIDE SEQUENCE [LARGE SCALE GENOMIC DNA]</scope>
</reference>
<dbReference type="AlphaFoldDB" id="A0A3P8YFM5"/>
<evidence type="ECO:0000313" key="4">
    <source>
        <dbReference type="Proteomes" id="UP000265140"/>
    </source>
</evidence>
<dbReference type="InParanoid" id="A0A3P8YFM5"/>
<feature type="transmembrane region" description="Helical" evidence="2">
    <location>
        <begin position="263"/>
        <end position="287"/>
    </location>
</feature>
<dbReference type="Ensembl" id="ENSELUT00000024433.3">
    <property type="protein sequence ID" value="ENSELUP00000015374.2"/>
    <property type="gene ID" value="ENSELUG00000015337.3"/>
</dbReference>
<dbReference type="GO" id="GO:0032588">
    <property type="term" value="C:trans-Golgi network membrane"/>
    <property type="evidence" value="ECO:0007669"/>
    <property type="project" value="TreeGrafter"/>
</dbReference>
<dbReference type="GO" id="GO:0045055">
    <property type="term" value="P:regulated exocytosis"/>
    <property type="evidence" value="ECO:0007669"/>
    <property type="project" value="TreeGrafter"/>
</dbReference>
<keyword evidence="2" id="KW-0472">Membrane</keyword>
<dbReference type="PANTHER" id="PTHR31004">
    <property type="entry name" value="TRANSMEMBRANE PROTEIN 79"/>
    <property type="match status" value="1"/>
</dbReference>
<name>A0A3P8YFM5_ESOLU</name>
<evidence type="ECO:0000256" key="2">
    <source>
        <dbReference type="SAM" id="Phobius"/>
    </source>
</evidence>
<feature type="compositionally biased region" description="Acidic residues" evidence="1">
    <location>
        <begin position="133"/>
        <end position="142"/>
    </location>
</feature>
<evidence type="ECO:0000313" key="3">
    <source>
        <dbReference type="Ensembl" id="ENSELUP00000015374.2"/>
    </source>
</evidence>
<feature type="compositionally biased region" description="Basic and acidic residues" evidence="1">
    <location>
        <begin position="61"/>
        <end position="72"/>
    </location>
</feature>
<reference evidence="3" key="4">
    <citation type="submission" date="2025-09" db="UniProtKB">
        <authorList>
            <consortium name="Ensembl"/>
        </authorList>
    </citation>
    <scope>IDENTIFICATION</scope>
</reference>
<feature type="transmembrane region" description="Helical" evidence="2">
    <location>
        <begin position="320"/>
        <end position="338"/>
    </location>
</feature>
<sequence length="446" mass="49390">MSKHLTFNPEPDGCAAPGAWEQQGLEHRAMDEEQRETAEKQEEEVEANHSAALEPSTLTWPEDRGKERDGEKGVVASGGGAEGSAGSQECLQGQESQPEDEQKTTWRNSMPEGDRWRDEEVEGGQVKQTDGTLADDEDDNDKEETQTNWMPEKAAQVFTPTVIVRPSSKLEEFPLKDSHYGEMHNANSHFLEPQIHTALPVQYNPQWTEEPDHYLYVCGGCGDVLKHGLGIGAAAVLFPLLVWGGYTLLPFDVPPVDSAPLRLVYTLRCSFFAVIPIMLGVLVLGVVRLRYGALKPLHESKVGEERWEVAVHRHYVGDSLSLFLLYFLQLAVMATYISQDLLKMVPLLTIVFAFGRTKTAMAFVERKVTLHSGCGGEEPSAQMLIYWVCASLGSSVRSVGFGLSFLPILVMLGANLYFVCVSLREGAVFDVAPPTTAPLPRQRWWG</sequence>
<dbReference type="PANTHER" id="PTHR31004:SF1">
    <property type="entry name" value="TRANSMEMBRANE PROTEIN 79"/>
    <property type="match status" value="1"/>
</dbReference>
<dbReference type="Bgee" id="ENSELUG00000015337">
    <property type="expression patterns" value="Expressed in ovary and 13 other cell types or tissues"/>
</dbReference>
<dbReference type="GeneTree" id="ENSGT00390000002390"/>
<evidence type="ECO:0000256" key="1">
    <source>
        <dbReference type="SAM" id="MobiDB-lite"/>
    </source>
</evidence>
<dbReference type="OMA" id="SKWEEFP"/>
<dbReference type="GO" id="GO:0005765">
    <property type="term" value="C:lysosomal membrane"/>
    <property type="evidence" value="ECO:0007669"/>
    <property type="project" value="TreeGrafter"/>
</dbReference>
<feature type="region of interest" description="Disordered" evidence="1">
    <location>
        <begin position="1"/>
        <end position="146"/>
    </location>
</feature>
<feature type="transmembrane region" description="Helical" evidence="2">
    <location>
        <begin position="229"/>
        <end position="251"/>
    </location>
</feature>
<dbReference type="OrthoDB" id="8887147at2759"/>
<dbReference type="Proteomes" id="UP000265140">
    <property type="component" value="Chromosome 10"/>
</dbReference>